<dbReference type="EC" id="3.1.3.41" evidence="3 5"/>
<dbReference type="Proteomes" id="UP000193498">
    <property type="component" value="Unassembled WGS sequence"/>
</dbReference>
<dbReference type="STRING" id="1314790.A0A1Y1XN68"/>
<evidence type="ECO:0000313" key="10">
    <source>
        <dbReference type="Proteomes" id="UP000193498"/>
    </source>
</evidence>
<evidence type="ECO:0000313" key="9">
    <source>
        <dbReference type="EMBL" id="ORX87172.1"/>
    </source>
</evidence>
<proteinExistence type="predicted"/>
<keyword evidence="10" id="KW-1185">Reference proteome</keyword>
<dbReference type="Gene3D" id="3.40.50.1000">
    <property type="entry name" value="HAD superfamily/HAD-like"/>
    <property type="match status" value="2"/>
</dbReference>
<evidence type="ECO:0000256" key="8">
    <source>
        <dbReference type="PIRSR" id="PIRSR000915-3"/>
    </source>
</evidence>
<evidence type="ECO:0000256" key="2">
    <source>
        <dbReference type="ARBA" id="ARBA00050247"/>
    </source>
</evidence>
<keyword evidence="8" id="KW-0460">Magnesium</keyword>
<dbReference type="PIRSF" id="PIRSF000915">
    <property type="entry name" value="PGP-type_phosphatase"/>
    <property type="match status" value="1"/>
</dbReference>
<dbReference type="GO" id="GO:0005737">
    <property type="term" value="C:cytoplasm"/>
    <property type="evidence" value="ECO:0007669"/>
    <property type="project" value="TreeGrafter"/>
</dbReference>
<feature type="binding site" evidence="7">
    <location>
        <position position="219"/>
    </location>
    <ligand>
        <name>substrate</name>
    </ligand>
</feature>
<organism evidence="9 10">
    <name type="scientific">Basidiobolus meristosporus CBS 931.73</name>
    <dbReference type="NCBI Taxonomy" id="1314790"/>
    <lineage>
        <taxon>Eukaryota</taxon>
        <taxon>Fungi</taxon>
        <taxon>Fungi incertae sedis</taxon>
        <taxon>Zoopagomycota</taxon>
        <taxon>Entomophthoromycotina</taxon>
        <taxon>Basidiobolomycetes</taxon>
        <taxon>Basidiobolales</taxon>
        <taxon>Basidiobolaceae</taxon>
        <taxon>Basidiobolus</taxon>
    </lineage>
</organism>
<dbReference type="InterPro" id="IPR036412">
    <property type="entry name" value="HAD-like_sf"/>
</dbReference>
<dbReference type="EMBL" id="MCFE01000557">
    <property type="protein sequence ID" value="ORX87172.1"/>
    <property type="molecule type" value="Genomic_DNA"/>
</dbReference>
<dbReference type="InterPro" id="IPR006357">
    <property type="entry name" value="HAD-SF_hydro_IIA"/>
</dbReference>
<name>A0A1Y1XN68_9FUNG</name>
<reference evidence="9 10" key="1">
    <citation type="submission" date="2016-07" db="EMBL/GenBank/DDBJ databases">
        <title>Pervasive Adenine N6-methylation of Active Genes in Fungi.</title>
        <authorList>
            <consortium name="DOE Joint Genome Institute"/>
            <person name="Mondo S.J."/>
            <person name="Dannebaum R.O."/>
            <person name="Kuo R.C."/>
            <person name="Labutti K."/>
            <person name="Haridas S."/>
            <person name="Kuo A."/>
            <person name="Salamov A."/>
            <person name="Ahrendt S.R."/>
            <person name="Lipzen A."/>
            <person name="Sullivan W."/>
            <person name="Andreopoulos W.B."/>
            <person name="Clum A."/>
            <person name="Lindquist E."/>
            <person name="Daum C."/>
            <person name="Ramamoorthy G.K."/>
            <person name="Gryganskyi A."/>
            <person name="Culley D."/>
            <person name="Magnuson J.K."/>
            <person name="James T.Y."/>
            <person name="O'Malley M.A."/>
            <person name="Stajich J.E."/>
            <person name="Spatafora J.W."/>
            <person name="Visel A."/>
            <person name="Grigoriev I.V."/>
        </authorList>
    </citation>
    <scope>NUCLEOTIDE SEQUENCE [LARGE SCALE GENOMIC DNA]</scope>
    <source>
        <strain evidence="9 10">CBS 931.73</strain>
    </source>
</reference>
<gene>
    <name evidence="9" type="ORF">K493DRAFT_319702</name>
</gene>
<evidence type="ECO:0000256" key="4">
    <source>
        <dbReference type="ARBA" id="ARBA00069197"/>
    </source>
</evidence>
<dbReference type="InterPro" id="IPR023214">
    <property type="entry name" value="HAD_sf"/>
</dbReference>
<comment type="cofactor">
    <cofactor evidence="8">
        <name>Mg(2+)</name>
        <dbReference type="ChEBI" id="CHEBI:18420"/>
    </cofactor>
    <text evidence="8">Divalent metal ions. Mg(2+) is the most effective.</text>
</comment>
<dbReference type="Pfam" id="PF13242">
    <property type="entry name" value="Hydrolase_like"/>
    <property type="match status" value="1"/>
</dbReference>
<accession>A0A1Y1XN68</accession>
<comment type="catalytic activity">
    <reaction evidence="2 5">
        <text>4-nitrophenyl phosphate + H2O = 4-nitrophenol + phosphate + H(+)</text>
        <dbReference type="Rhea" id="RHEA:21664"/>
        <dbReference type="ChEBI" id="CHEBI:15377"/>
        <dbReference type="ChEBI" id="CHEBI:15378"/>
        <dbReference type="ChEBI" id="CHEBI:43474"/>
        <dbReference type="ChEBI" id="CHEBI:57917"/>
        <dbReference type="ChEBI" id="CHEBI:61146"/>
        <dbReference type="EC" id="3.1.3.41"/>
    </reaction>
</comment>
<evidence type="ECO:0000256" key="5">
    <source>
        <dbReference type="PIRNR" id="PIRNR000915"/>
    </source>
</evidence>
<feature type="active site" description="Nucleophile" evidence="6">
    <location>
        <position position="24"/>
    </location>
</feature>
<evidence type="ECO:0000256" key="6">
    <source>
        <dbReference type="PIRSR" id="PIRSR000915-1"/>
    </source>
</evidence>
<feature type="binding site" evidence="8">
    <location>
        <position position="244"/>
    </location>
    <ligand>
        <name>Mg(2+)</name>
        <dbReference type="ChEBI" id="CHEBI:18420"/>
    </ligand>
</feature>
<dbReference type="Pfam" id="PF13344">
    <property type="entry name" value="Hydrolase_6"/>
    <property type="match status" value="1"/>
</dbReference>
<sequence>MMHKISTTEEAREFLDSIDTFLFDCDGVLWEGDRVLDGVRETLSLLRQTGKRILFVTNNSTKSRSMYLKKLVSMKIEATEEEIFGSAYATAYYVKNILDFPTDKKVYAFGDKGLKEELEAQNVTVCGIGEDNEPIDFDTLHTIKPDDSIGAVILGFDINLNYRKYAKAFTYLYHNPECTFIATNEDSTYPIHGTVYPGTGAIISPVITALGRRPIVMGKPEKPMIDCVVDKYHLDKNRTCMVGDRLNTDILFGINGGLKTLLVLTGISKEHEILDQDQPIKPDFYANALGDLYFLSQQQ</sequence>
<dbReference type="FunCoup" id="A0A1Y1XN68">
    <property type="interactions" value="41"/>
</dbReference>
<keyword evidence="1 5" id="KW-0378">Hydrolase</keyword>
<feature type="active site" description="Proton donor" evidence="6">
    <location>
        <position position="26"/>
    </location>
</feature>
<dbReference type="PANTHER" id="PTHR19288">
    <property type="entry name" value="4-NITROPHENYLPHOSPHATASE-RELATED"/>
    <property type="match status" value="1"/>
</dbReference>
<dbReference type="InterPro" id="IPR006349">
    <property type="entry name" value="PGP_euk"/>
</dbReference>
<protein>
    <recommendedName>
        <fullName evidence="4 5">4-nitrophenylphosphatase</fullName>
        <shortName evidence="5">PNPPase</shortName>
        <ecNumber evidence="3 5">3.1.3.41</ecNumber>
    </recommendedName>
</protein>
<feature type="binding site" evidence="8">
    <location>
        <position position="26"/>
    </location>
    <ligand>
        <name>Mg(2+)</name>
        <dbReference type="ChEBI" id="CHEBI:18420"/>
    </ligand>
</feature>
<dbReference type="PANTHER" id="PTHR19288:SF46">
    <property type="entry name" value="HALOACID DEHALOGENASE-LIKE HYDROLASE DOMAIN-CONTAINING PROTEIN 2"/>
    <property type="match status" value="1"/>
</dbReference>
<dbReference type="SUPFAM" id="SSF56784">
    <property type="entry name" value="HAD-like"/>
    <property type="match status" value="1"/>
</dbReference>
<dbReference type="InParanoid" id="A0A1Y1XN68"/>
<keyword evidence="8" id="KW-0479">Metal-binding</keyword>
<dbReference type="OrthoDB" id="413953at2759"/>
<dbReference type="NCBIfam" id="TIGR01460">
    <property type="entry name" value="HAD-SF-IIA"/>
    <property type="match status" value="1"/>
</dbReference>
<evidence type="ECO:0000256" key="3">
    <source>
        <dbReference type="ARBA" id="ARBA00066659"/>
    </source>
</evidence>
<dbReference type="GO" id="GO:0008967">
    <property type="term" value="F:phosphoglycolate phosphatase activity"/>
    <property type="evidence" value="ECO:0007669"/>
    <property type="project" value="TreeGrafter"/>
</dbReference>
<dbReference type="AlphaFoldDB" id="A0A1Y1XN68"/>
<evidence type="ECO:0000256" key="1">
    <source>
        <dbReference type="ARBA" id="ARBA00022801"/>
    </source>
</evidence>
<dbReference type="NCBIfam" id="TIGR01452">
    <property type="entry name" value="PGP_euk"/>
    <property type="match status" value="1"/>
</dbReference>
<feature type="binding site" evidence="8">
    <location>
        <position position="24"/>
    </location>
    <ligand>
        <name>Mg(2+)</name>
        <dbReference type="ChEBI" id="CHEBI:18420"/>
    </ligand>
</feature>
<comment type="caution">
    <text evidence="9">The sequence shown here is derived from an EMBL/GenBank/DDBJ whole genome shotgun (WGS) entry which is preliminary data.</text>
</comment>
<dbReference type="GO" id="GO:0004035">
    <property type="term" value="F:alkaline phosphatase activity"/>
    <property type="evidence" value="ECO:0007669"/>
    <property type="project" value="UniProtKB-ARBA"/>
</dbReference>
<dbReference type="GO" id="GO:0046872">
    <property type="term" value="F:metal ion binding"/>
    <property type="evidence" value="ECO:0007669"/>
    <property type="project" value="UniProtKB-KW"/>
</dbReference>
<dbReference type="FunFam" id="3.40.50.1000:FF:000039">
    <property type="entry name" value="Phosphoglycolate phosphatase"/>
    <property type="match status" value="1"/>
</dbReference>
<evidence type="ECO:0000256" key="7">
    <source>
        <dbReference type="PIRSR" id="PIRSR000915-2"/>
    </source>
</evidence>